<keyword evidence="5" id="KW-1185">Reference proteome</keyword>
<dbReference type="EMBL" id="BGPR01120611">
    <property type="protein sequence ID" value="GBN19137.1"/>
    <property type="molecule type" value="Genomic_DNA"/>
</dbReference>
<gene>
    <name evidence="3" type="ORF">AVEN_153844_1</name>
    <name evidence="1" type="ORF">AVEN_191300_1</name>
    <name evidence="4" type="ORF">AVEN_207646_1</name>
    <name evidence="2" type="ORF">AVEN_52288_1</name>
</gene>
<evidence type="ECO:0000313" key="2">
    <source>
        <dbReference type="EMBL" id="GBN19097.1"/>
    </source>
</evidence>
<evidence type="ECO:0000313" key="5">
    <source>
        <dbReference type="Proteomes" id="UP000499080"/>
    </source>
</evidence>
<dbReference type="Proteomes" id="UP000499080">
    <property type="component" value="Unassembled WGS sequence"/>
</dbReference>
<dbReference type="EMBL" id="BGPR01120603">
    <property type="protein sequence ID" value="GBN19119.1"/>
    <property type="molecule type" value="Genomic_DNA"/>
</dbReference>
<dbReference type="AlphaFoldDB" id="A0A4Y2LW86"/>
<accession>A0A4Y2LW86</accession>
<name>A0A4Y2LW86_ARAVE</name>
<proteinExistence type="predicted"/>
<comment type="caution">
    <text evidence="1">The sequence shown here is derived from an EMBL/GenBank/DDBJ whole genome shotgun (WGS) entry which is preliminary data.</text>
</comment>
<dbReference type="EMBL" id="BGPR01120585">
    <property type="protein sequence ID" value="GBN19078.1"/>
    <property type="molecule type" value="Genomic_DNA"/>
</dbReference>
<organism evidence="1 5">
    <name type="scientific">Araneus ventricosus</name>
    <name type="common">Orbweaver spider</name>
    <name type="synonym">Epeira ventricosa</name>
    <dbReference type="NCBI Taxonomy" id="182803"/>
    <lineage>
        <taxon>Eukaryota</taxon>
        <taxon>Metazoa</taxon>
        <taxon>Ecdysozoa</taxon>
        <taxon>Arthropoda</taxon>
        <taxon>Chelicerata</taxon>
        <taxon>Arachnida</taxon>
        <taxon>Araneae</taxon>
        <taxon>Araneomorphae</taxon>
        <taxon>Entelegynae</taxon>
        <taxon>Araneoidea</taxon>
        <taxon>Araneidae</taxon>
        <taxon>Araneus</taxon>
    </lineage>
</organism>
<dbReference type="EMBL" id="BGPR01120594">
    <property type="protein sequence ID" value="GBN19097.1"/>
    <property type="molecule type" value="Genomic_DNA"/>
</dbReference>
<evidence type="ECO:0000313" key="4">
    <source>
        <dbReference type="EMBL" id="GBN19137.1"/>
    </source>
</evidence>
<protein>
    <submittedName>
        <fullName evidence="1">Uncharacterized protein</fullName>
    </submittedName>
</protein>
<evidence type="ECO:0000313" key="3">
    <source>
        <dbReference type="EMBL" id="GBN19119.1"/>
    </source>
</evidence>
<reference evidence="1 5" key="1">
    <citation type="journal article" date="2019" name="Sci. Rep.">
        <title>Orb-weaving spider Araneus ventricosus genome elucidates the spidroin gene catalogue.</title>
        <authorList>
            <person name="Kono N."/>
            <person name="Nakamura H."/>
            <person name="Ohtoshi R."/>
            <person name="Moran D.A.P."/>
            <person name="Shinohara A."/>
            <person name="Yoshida Y."/>
            <person name="Fujiwara M."/>
            <person name="Mori M."/>
            <person name="Tomita M."/>
            <person name="Arakawa K."/>
        </authorList>
    </citation>
    <scope>NUCLEOTIDE SEQUENCE [LARGE SCALE GENOMIC DNA]</scope>
</reference>
<sequence length="110" mass="12482">MSTLHAKVNSDLTRAESSKELLEGTMNISCSREKAISINVGDQLTQVVSPQAPPRRSLANGVLYHLSFNLWLIRSLQKDFRMKEDVHYGAYFDENVFKISVNVYISIDAY</sequence>
<evidence type="ECO:0000313" key="1">
    <source>
        <dbReference type="EMBL" id="GBN19078.1"/>
    </source>
</evidence>